<feature type="region of interest" description="Disordered" evidence="1">
    <location>
        <begin position="227"/>
        <end position="275"/>
    </location>
</feature>
<comment type="caution">
    <text evidence="2">The sequence shown here is derived from an EMBL/GenBank/DDBJ whole genome shotgun (WGS) entry which is preliminary data.</text>
</comment>
<dbReference type="GO" id="GO:0005768">
    <property type="term" value="C:endosome"/>
    <property type="evidence" value="ECO:0007669"/>
    <property type="project" value="TreeGrafter"/>
</dbReference>
<accession>A0A4U1FS55</accession>
<feature type="region of interest" description="Disordered" evidence="1">
    <location>
        <begin position="103"/>
        <end position="210"/>
    </location>
</feature>
<reference evidence="3" key="1">
    <citation type="journal article" date="2019" name="IScience">
        <title>Narwhal Genome Reveals Long-Term Low Genetic Diversity despite Current Large Abundance Size.</title>
        <authorList>
            <person name="Westbury M.V."/>
            <person name="Petersen B."/>
            <person name="Garde E."/>
            <person name="Heide-Jorgensen M.P."/>
            <person name="Lorenzen E.D."/>
        </authorList>
    </citation>
    <scope>NUCLEOTIDE SEQUENCE [LARGE SCALE GENOMIC DNA]</scope>
</reference>
<sequence length="458" mass="46422">MSREVAEQAHVHVVPRPSFEVTCDTALVSGSGQEGLAPGDVVAVTTSFRVHCPLQEERLRRGDDLRLQMALEESRRDTVKFPKKKEHGSHPQQTTLLDLMDALPSAGPAAPKAEPWGPSASASQTNPWGAPAAPSSTSDPWPSFGAKPATSVDPWGLPTGAGTRSVPKGSDPWAAPQQPAPSAGKAADPWAAGSAAKPASPSGAFDLFSNLNGTIKDDFSEFDNLRTSKKAAKAASPPAQNSGTTSPDPFESQPPTVASSKPSGTRKTPESFLGPNAALVNLDSLVTKPAPPAQSLNPFLAPGAAAASAPVNPFQVNQPQPLTLNQLRGSPVLGSSASFGPGPAVEPVAVASVTSAASHPALGAGGSSLPPLGPAAVNMVGSLGVPPSAAQATGTTNPFLLYLAAGLAPVEICRPSGALDEEAAPRASRSPPAQDLAPTPSPGDPPGVDGMECGLLRH</sequence>
<dbReference type="GO" id="GO:0005543">
    <property type="term" value="F:phospholipid binding"/>
    <property type="evidence" value="ECO:0007669"/>
    <property type="project" value="TreeGrafter"/>
</dbReference>
<dbReference type="GO" id="GO:0005886">
    <property type="term" value="C:plasma membrane"/>
    <property type="evidence" value="ECO:0007669"/>
    <property type="project" value="TreeGrafter"/>
</dbReference>
<organism evidence="2 3">
    <name type="scientific">Monodon monoceros</name>
    <name type="common">Narwhal</name>
    <name type="synonym">Ceratodon monodon</name>
    <dbReference type="NCBI Taxonomy" id="40151"/>
    <lineage>
        <taxon>Eukaryota</taxon>
        <taxon>Metazoa</taxon>
        <taxon>Chordata</taxon>
        <taxon>Craniata</taxon>
        <taxon>Vertebrata</taxon>
        <taxon>Euteleostomi</taxon>
        <taxon>Mammalia</taxon>
        <taxon>Eutheria</taxon>
        <taxon>Laurasiatheria</taxon>
        <taxon>Artiodactyla</taxon>
        <taxon>Whippomorpha</taxon>
        <taxon>Cetacea</taxon>
        <taxon>Odontoceti</taxon>
        <taxon>Monodontidae</taxon>
        <taxon>Monodon</taxon>
    </lineage>
</organism>
<name>A0A4U1FS55_MONMO</name>
<dbReference type="EMBL" id="RWIC01000013">
    <property type="protein sequence ID" value="TKC53151.1"/>
    <property type="molecule type" value="Genomic_DNA"/>
</dbReference>
<dbReference type="PROSITE" id="PS50330">
    <property type="entry name" value="UIM"/>
    <property type="match status" value="1"/>
</dbReference>
<feature type="compositionally biased region" description="Low complexity" evidence="1">
    <location>
        <begin position="172"/>
        <end position="204"/>
    </location>
</feature>
<dbReference type="GO" id="GO:0030125">
    <property type="term" value="C:clathrin vesicle coat"/>
    <property type="evidence" value="ECO:0007669"/>
    <property type="project" value="TreeGrafter"/>
</dbReference>
<feature type="region of interest" description="Disordered" evidence="1">
    <location>
        <begin position="419"/>
        <end position="458"/>
    </location>
</feature>
<dbReference type="PANTHER" id="PTHR12276">
    <property type="entry name" value="EPSIN/ENT-RELATED"/>
    <property type="match status" value="1"/>
</dbReference>
<evidence type="ECO:0000256" key="1">
    <source>
        <dbReference type="SAM" id="MobiDB-lite"/>
    </source>
</evidence>
<dbReference type="InterPro" id="IPR003903">
    <property type="entry name" value="UIM_dom"/>
</dbReference>
<proteinExistence type="predicted"/>
<dbReference type="GO" id="GO:0030276">
    <property type="term" value="F:clathrin binding"/>
    <property type="evidence" value="ECO:0007669"/>
    <property type="project" value="TreeGrafter"/>
</dbReference>
<dbReference type="PANTHER" id="PTHR12276:SF50">
    <property type="entry name" value="EPSIN-2"/>
    <property type="match status" value="1"/>
</dbReference>
<evidence type="ECO:0000313" key="2">
    <source>
        <dbReference type="EMBL" id="TKC53151.1"/>
    </source>
</evidence>
<dbReference type="AlphaFoldDB" id="A0A4U1FS55"/>
<evidence type="ECO:0000313" key="3">
    <source>
        <dbReference type="Proteomes" id="UP000308365"/>
    </source>
</evidence>
<feature type="compositionally biased region" description="Polar residues" evidence="1">
    <location>
        <begin position="240"/>
        <end position="266"/>
    </location>
</feature>
<dbReference type="Proteomes" id="UP000308365">
    <property type="component" value="Unassembled WGS sequence"/>
</dbReference>
<protein>
    <submittedName>
        <fullName evidence="2">Uncharacterized protein</fullName>
    </submittedName>
</protein>
<dbReference type="GO" id="GO:0006897">
    <property type="term" value="P:endocytosis"/>
    <property type="evidence" value="ECO:0007669"/>
    <property type="project" value="TreeGrafter"/>
</dbReference>
<gene>
    <name evidence="2" type="ORF">EI555_006649</name>
</gene>